<feature type="non-terminal residue" evidence="3">
    <location>
        <position position="1"/>
    </location>
</feature>
<proteinExistence type="predicted"/>
<keyword evidence="1" id="KW-0472">Membrane</keyword>
<evidence type="ECO:0000259" key="2">
    <source>
        <dbReference type="Pfam" id="PF24961"/>
    </source>
</evidence>
<sequence>NIGAATPVGASGEDLGETIKDKVSQDAAALLRSISERRGRPSQELELTVTKARSYTSSEALESGIIDYISKSQTSLLDEINGSTVVTPSGNVILETSNLEIQTFERTMLEKFLDAVGDPNITFVLLTIGSIALTLEFIQPGILIGGFIGILAISLAFTGMGQLPVNWLALALIFGAFILFFVEAQAPGIGLYITGGIICFIVGSFLLFGDFSIPGFDRGIFGVNLWVIGIVGTTLSGSVILTLKALSEAVGKGMPSHTSEIIGSVGVVKTPLSPIGTIQVGSDLWTAEMHSNCASPAVGEFVIVKNTDGV</sequence>
<keyword evidence="1" id="KW-0812">Transmembrane</keyword>
<dbReference type="Pfam" id="PF24961">
    <property type="entry name" value="NfeD_membrane"/>
    <property type="match status" value="1"/>
</dbReference>
<name>A0A382SJE3_9ZZZZ</name>
<dbReference type="PANTHER" id="PTHR33507">
    <property type="entry name" value="INNER MEMBRANE PROTEIN YBBJ"/>
    <property type="match status" value="1"/>
</dbReference>
<dbReference type="AlphaFoldDB" id="A0A382SJE3"/>
<dbReference type="Gene3D" id="3.90.226.10">
    <property type="entry name" value="2-enoyl-CoA Hydratase, Chain A, domain 1"/>
    <property type="match status" value="1"/>
</dbReference>
<feature type="transmembrane region" description="Helical" evidence="1">
    <location>
        <begin position="189"/>
        <end position="208"/>
    </location>
</feature>
<dbReference type="PANTHER" id="PTHR33507:SF4">
    <property type="entry name" value="NODULATION COMPETITIVENESS PROTEIN NFED"/>
    <property type="match status" value="1"/>
</dbReference>
<dbReference type="InterPro" id="IPR056739">
    <property type="entry name" value="NfeD_membrane"/>
</dbReference>
<dbReference type="EMBL" id="UINC01129304">
    <property type="protein sequence ID" value="SVD09595.1"/>
    <property type="molecule type" value="Genomic_DNA"/>
</dbReference>
<keyword evidence="1" id="KW-1133">Transmembrane helix</keyword>
<organism evidence="3">
    <name type="scientific">marine metagenome</name>
    <dbReference type="NCBI Taxonomy" id="408172"/>
    <lineage>
        <taxon>unclassified sequences</taxon>
        <taxon>metagenomes</taxon>
        <taxon>ecological metagenomes</taxon>
    </lineage>
</organism>
<gene>
    <name evidence="3" type="ORF">METZ01_LOCUS362449</name>
</gene>
<dbReference type="Gene3D" id="2.40.50.140">
    <property type="entry name" value="Nucleic acid-binding proteins"/>
    <property type="match status" value="1"/>
</dbReference>
<protein>
    <recommendedName>
        <fullName evidence="2">NfeD integral membrane domain-containing protein</fullName>
    </recommendedName>
</protein>
<accession>A0A382SJE3</accession>
<dbReference type="InterPro" id="IPR052165">
    <property type="entry name" value="Membrane_assoc_protease"/>
</dbReference>
<evidence type="ECO:0000256" key="1">
    <source>
        <dbReference type="SAM" id="Phobius"/>
    </source>
</evidence>
<dbReference type="InterPro" id="IPR012340">
    <property type="entry name" value="NA-bd_OB-fold"/>
</dbReference>
<feature type="non-terminal residue" evidence="3">
    <location>
        <position position="310"/>
    </location>
</feature>
<feature type="transmembrane region" description="Helical" evidence="1">
    <location>
        <begin position="137"/>
        <end position="157"/>
    </location>
</feature>
<feature type="transmembrane region" description="Helical" evidence="1">
    <location>
        <begin position="163"/>
        <end position="182"/>
    </location>
</feature>
<evidence type="ECO:0000313" key="3">
    <source>
        <dbReference type="EMBL" id="SVD09595.1"/>
    </source>
</evidence>
<feature type="domain" description="NfeD integral membrane" evidence="2">
    <location>
        <begin position="120"/>
        <end position="235"/>
    </location>
</feature>
<feature type="transmembrane region" description="Helical" evidence="1">
    <location>
        <begin position="220"/>
        <end position="243"/>
    </location>
</feature>
<reference evidence="3" key="1">
    <citation type="submission" date="2018-05" db="EMBL/GenBank/DDBJ databases">
        <authorList>
            <person name="Lanie J.A."/>
            <person name="Ng W.-L."/>
            <person name="Kazmierczak K.M."/>
            <person name="Andrzejewski T.M."/>
            <person name="Davidsen T.M."/>
            <person name="Wayne K.J."/>
            <person name="Tettelin H."/>
            <person name="Glass J.I."/>
            <person name="Rusch D."/>
            <person name="Podicherti R."/>
            <person name="Tsui H.-C.T."/>
            <person name="Winkler M.E."/>
        </authorList>
    </citation>
    <scope>NUCLEOTIDE SEQUENCE</scope>
</reference>